<dbReference type="EMBL" id="BRVS01000018">
    <property type="protein sequence ID" value="GLB68523.1"/>
    <property type="molecule type" value="Genomic_DNA"/>
</dbReference>
<keyword evidence="11 14" id="KW-0255">Endonuclease</keyword>
<keyword evidence="12 14" id="KW-0378">Hydrolase</keyword>
<evidence type="ECO:0000256" key="6">
    <source>
        <dbReference type="ARBA" id="ARBA00012180"/>
    </source>
</evidence>
<evidence type="ECO:0000313" key="20">
    <source>
        <dbReference type="Proteomes" id="UP001209654"/>
    </source>
</evidence>
<dbReference type="Pfam" id="PF01351">
    <property type="entry name" value="RNase_HII"/>
    <property type="match status" value="1"/>
</dbReference>
<comment type="catalytic activity">
    <reaction evidence="1 14 15 16">
        <text>Endonucleolytic cleavage to 5'-phosphomonoester.</text>
        <dbReference type="EC" id="3.1.26.4"/>
    </reaction>
</comment>
<keyword evidence="10 14" id="KW-0479">Metal-binding</keyword>
<evidence type="ECO:0000256" key="12">
    <source>
        <dbReference type="ARBA" id="ARBA00022801"/>
    </source>
</evidence>
<comment type="cofactor">
    <cofactor evidence="14 15">
        <name>Mn(2+)</name>
        <dbReference type="ChEBI" id="CHEBI:29035"/>
    </cofactor>
    <cofactor evidence="14 15">
        <name>Mg(2+)</name>
        <dbReference type="ChEBI" id="CHEBI:18420"/>
    </cofactor>
    <text evidence="14 15">Manganese or magnesium. Binds 1 divalent metal ion per monomer in the absence of substrate. May bind a second metal ion after substrate binding.</text>
</comment>
<feature type="domain" description="RNase H type-2" evidence="18">
    <location>
        <begin position="20"/>
        <end position="229"/>
    </location>
</feature>
<proteinExistence type="inferred from homology"/>
<accession>A0ABQ5MX34</accession>
<keyword evidence="13 14" id="KW-0464">Manganese</keyword>
<evidence type="ECO:0000259" key="18">
    <source>
        <dbReference type="PROSITE" id="PS51975"/>
    </source>
</evidence>
<evidence type="ECO:0000256" key="14">
    <source>
        <dbReference type="HAMAP-Rule" id="MF_00052"/>
    </source>
</evidence>
<dbReference type="Gene3D" id="3.30.420.10">
    <property type="entry name" value="Ribonuclease H-like superfamily/Ribonuclease H"/>
    <property type="match status" value="1"/>
</dbReference>
<evidence type="ECO:0000256" key="5">
    <source>
        <dbReference type="ARBA" id="ARBA00007383"/>
    </source>
</evidence>
<keyword evidence="20" id="KW-1185">Reference proteome</keyword>
<dbReference type="HAMAP" id="MF_00052_B">
    <property type="entry name" value="RNase_HII_B"/>
    <property type="match status" value="1"/>
</dbReference>
<dbReference type="PROSITE" id="PS51975">
    <property type="entry name" value="RNASE_H_2"/>
    <property type="match status" value="1"/>
</dbReference>
<feature type="binding site" evidence="14 15">
    <location>
        <position position="26"/>
    </location>
    <ligand>
        <name>a divalent metal cation</name>
        <dbReference type="ChEBI" id="CHEBI:60240"/>
    </ligand>
</feature>
<dbReference type="InterPro" id="IPR022898">
    <property type="entry name" value="RNase_HII"/>
</dbReference>
<dbReference type="InterPro" id="IPR036397">
    <property type="entry name" value="RNaseH_sf"/>
</dbReference>
<dbReference type="NCBIfam" id="NF000595">
    <property type="entry name" value="PRK00015.1-3"/>
    <property type="match status" value="1"/>
</dbReference>
<gene>
    <name evidence="14" type="primary">rnhB</name>
    <name evidence="19" type="ORF">AHIS1636_29650</name>
</gene>
<comment type="subcellular location">
    <subcellularLocation>
        <location evidence="4 14">Cytoplasm</location>
    </subcellularLocation>
</comment>
<comment type="similarity">
    <text evidence="5 14 16">Belongs to the RNase HII family.</text>
</comment>
<keyword evidence="8 14" id="KW-0963">Cytoplasm</keyword>
<evidence type="ECO:0000256" key="3">
    <source>
        <dbReference type="ARBA" id="ARBA00004065"/>
    </source>
</evidence>
<dbReference type="RefSeq" id="WP_264796611.1">
    <property type="nucleotide sequence ID" value="NZ_BRVS01000018.1"/>
</dbReference>
<evidence type="ECO:0000256" key="15">
    <source>
        <dbReference type="PROSITE-ProRule" id="PRU01319"/>
    </source>
</evidence>
<comment type="caution">
    <text evidence="19">The sequence shown here is derived from an EMBL/GenBank/DDBJ whole genome shotgun (WGS) entry which is preliminary data.</text>
</comment>
<feature type="compositionally biased region" description="Low complexity" evidence="17">
    <location>
        <begin position="235"/>
        <end position="251"/>
    </location>
</feature>
<evidence type="ECO:0000256" key="10">
    <source>
        <dbReference type="ARBA" id="ARBA00022723"/>
    </source>
</evidence>
<feature type="compositionally biased region" description="Low complexity" evidence="17">
    <location>
        <begin position="268"/>
        <end position="290"/>
    </location>
</feature>
<evidence type="ECO:0000256" key="17">
    <source>
        <dbReference type="SAM" id="MobiDB-lite"/>
    </source>
</evidence>
<evidence type="ECO:0000256" key="7">
    <source>
        <dbReference type="ARBA" id="ARBA00019179"/>
    </source>
</evidence>
<evidence type="ECO:0000313" key="19">
    <source>
        <dbReference type="EMBL" id="GLB68523.1"/>
    </source>
</evidence>
<dbReference type="PANTHER" id="PTHR10954:SF18">
    <property type="entry name" value="RIBONUCLEASE HII"/>
    <property type="match status" value="1"/>
</dbReference>
<protein>
    <recommendedName>
        <fullName evidence="7 14">Ribonuclease HII</fullName>
        <shortName evidence="14">RNase HII</shortName>
        <ecNumber evidence="6 14">3.1.26.4</ecNumber>
    </recommendedName>
</protein>
<organism evidence="19 20">
    <name type="scientific">Arthrobacter mangrovi</name>
    <dbReference type="NCBI Taxonomy" id="2966350"/>
    <lineage>
        <taxon>Bacteria</taxon>
        <taxon>Bacillati</taxon>
        <taxon>Actinomycetota</taxon>
        <taxon>Actinomycetes</taxon>
        <taxon>Micrococcales</taxon>
        <taxon>Micrococcaceae</taxon>
        <taxon>Arthrobacter</taxon>
    </lineage>
</organism>
<dbReference type="InterPro" id="IPR024567">
    <property type="entry name" value="RNase_HII/HIII_dom"/>
</dbReference>
<comment type="function">
    <text evidence="3 14 16">Endonuclease that specifically degrades the RNA of RNA-DNA hybrids.</text>
</comment>
<dbReference type="PANTHER" id="PTHR10954">
    <property type="entry name" value="RIBONUCLEASE H2 SUBUNIT A"/>
    <property type="match status" value="1"/>
</dbReference>
<reference evidence="19 20" key="1">
    <citation type="journal article" date="2023" name="Int. J. Syst. Evol. Microbiol.">
        <title>Arthrobacter mangrovi sp. nov., an actinobacterium isolated from the rhizosphere of a mangrove.</title>
        <authorList>
            <person name="Hamada M."/>
            <person name="Saitou S."/>
            <person name="Enomoto N."/>
            <person name="Nanri K."/>
            <person name="Hidaka K."/>
            <person name="Miura T."/>
            <person name="Tamura T."/>
        </authorList>
    </citation>
    <scope>NUCLEOTIDE SEQUENCE [LARGE SCALE GENOMIC DNA]</scope>
    <source>
        <strain evidence="19 20">NBRC 112813</strain>
    </source>
</reference>
<feature type="region of interest" description="Disordered" evidence="17">
    <location>
        <begin position="223"/>
        <end position="297"/>
    </location>
</feature>
<dbReference type="CDD" id="cd07182">
    <property type="entry name" value="RNase_HII_bacteria_HII_like"/>
    <property type="match status" value="1"/>
</dbReference>
<evidence type="ECO:0000256" key="2">
    <source>
        <dbReference type="ARBA" id="ARBA00001946"/>
    </source>
</evidence>
<feature type="binding site" evidence="14 15">
    <location>
        <position position="122"/>
    </location>
    <ligand>
        <name>a divalent metal cation</name>
        <dbReference type="ChEBI" id="CHEBI:60240"/>
    </ligand>
</feature>
<evidence type="ECO:0000256" key="8">
    <source>
        <dbReference type="ARBA" id="ARBA00022490"/>
    </source>
</evidence>
<evidence type="ECO:0000256" key="13">
    <source>
        <dbReference type="ARBA" id="ARBA00023211"/>
    </source>
</evidence>
<comment type="cofactor">
    <cofactor evidence="2">
        <name>Mg(2+)</name>
        <dbReference type="ChEBI" id="CHEBI:18420"/>
    </cofactor>
</comment>
<evidence type="ECO:0000256" key="11">
    <source>
        <dbReference type="ARBA" id="ARBA00022759"/>
    </source>
</evidence>
<name>A0ABQ5MX34_9MICC</name>
<keyword evidence="9 14" id="KW-0540">Nuclease</keyword>
<evidence type="ECO:0000256" key="4">
    <source>
        <dbReference type="ARBA" id="ARBA00004496"/>
    </source>
</evidence>
<evidence type="ECO:0000256" key="16">
    <source>
        <dbReference type="RuleBase" id="RU003515"/>
    </source>
</evidence>
<evidence type="ECO:0000256" key="9">
    <source>
        <dbReference type="ARBA" id="ARBA00022722"/>
    </source>
</evidence>
<dbReference type="Proteomes" id="UP001209654">
    <property type="component" value="Unassembled WGS sequence"/>
</dbReference>
<dbReference type="InterPro" id="IPR012337">
    <property type="entry name" value="RNaseH-like_sf"/>
</dbReference>
<dbReference type="InterPro" id="IPR001352">
    <property type="entry name" value="RNase_HII/HIII"/>
</dbReference>
<dbReference type="SUPFAM" id="SSF53098">
    <property type="entry name" value="Ribonuclease H-like"/>
    <property type="match status" value="1"/>
</dbReference>
<feature type="binding site" evidence="14 15">
    <location>
        <position position="27"/>
    </location>
    <ligand>
        <name>a divalent metal cation</name>
        <dbReference type="ChEBI" id="CHEBI:60240"/>
    </ligand>
</feature>
<sequence length="297" mass="30792">MTPKNPHLRFERSLTSQGFRMVAGADEVGRGALAGPVTVGMVLIDAGAVKPLKGVRDSKLLNPRDRELLVPKIRTWAVAYGVGHASPDEIDSMGLTAALRLAGTRAWQSVLETSRPDVVILDGNFNWLSPVEQPTLFDAGSGTGCDVPVQTRIKADLNCLSVAAASVLAKVERDNLMAELALTHPEYGWEINKGYATAAHRTALTTHGPSGVHRRSWRLMPAVLDDAGGPDDEAAGSGEAGETPGPAAVPGTEAAPTPEADRAEHPARVAGAPAPEAGPGEVPEQAAAAPAPAPSLA</sequence>
<dbReference type="EC" id="3.1.26.4" evidence="6 14"/>
<evidence type="ECO:0000256" key="1">
    <source>
        <dbReference type="ARBA" id="ARBA00000077"/>
    </source>
</evidence>